<reference evidence="2 3" key="1">
    <citation type="submission" date="2020-07" db="EMBL/GenBank/DDBJ databases">
        <title>Halosimplex litoreum sp. nov. and Halosimplex rubrum sp. nov., isolated from different salt environments.</title>
        <authorList>
            <person name="Cui H."/>
        </authorList>
    </citation>
    <scope>NUCLEOTIDE SEQUENCE [LARGE SCALE GENOMIC DNA]</scope>
    <source>
        <strain evidence="2 3">R2</strain>
    </source>
</reference>
<dbReference type="EMBL" id="CP058909">
    <property type="protein sequence ID" value="QLH83778.1"/>
    <property type="molecule type" value="Genomic_DNA"/>
</dbReference>
<evidence type="ECO:0000259" key="1">
    <source>
        <dbReference type="PROSITE" id="PS51459"/>
    </source>
</evidence>
<dbReference type="PROSITE" id="PS51459">
    <property type="entry name" value="FIDO"/>
    <property type="match status" value="1"/>
</dbReference>
<name>A0A7D5PDP7_9EURY</name>
<proteinExistence type="predicted"/>
<evidence type="ECO:0000313" key="3">
    <source>
        <dbReference type="Proteomes" id="UP000509346"/>
    </source>
</evidence>
<sequence>MVDVEEFLEESNAIESVHTERALSDSLDAWTYLRQQEELTHEVLQAAHEQILKHRQPEVAGQYRDSQVQVGGRQLPAPEIIDIAMTELLEWQPSDPVNALEWHVAFERIHPFADGNGRIGRLVYLWHCQELLDAEPILWRAADREGYYALFDSPVDVPAQTETSDRS</sequence>
<dbReference type="KEGG" id="hpel:HZS54_20040"/>
<organism evidence="2 3">
    <name type="scientific">Halosimplex pelagicum</name>
    <dbReference type="NCBI Taxonomy" id="869886"/>
    <lineage>
        <taxon>Archaea</taxon>
        <taxon>Methanobacteriati</taxon>
        <taxon>Methanobacteriota</taxon>
        <taxon>Stenosarchaea group</taxon>
        <taxon>Halobacteria</taxon>
        <taxon>Halobacteriales</taxon>
        <taxon>Haloarculaceae</taxon>
        <taxon>Halosimplex</taxon>
    </lineage>
</organism>
<dbReference type="GeneID" id="56084931"/>
<evidence type="ECO:0000313" key="2">
    <source>
        <dbReference type="EMBL" id="QLH83778.1"/>
    </source>
</evidence>
<protein>
    <submittedName>
        <fullName evidence="2">Fic family protein</fullName>
    </submittedName>
</protein>
<dbReference type="InterPro" id="IPR036597">
    <property type="entry name" value="Fido-like_dom_sf"/>
</dbReference>
<dbReference type="Proteomes" id="UP000509346">
    <property type="component" value="Chromosome"/>
</dbReference>
<feature type="domain" description="Fido" evidence="1">
    <location>
        <begin position="39"/>
        <end position="167"/>
    </location>
</feature>
<dbReference type="SUPFAM" id="SSF140931">
    <property type="entry name" value="Fic-like"/>
    <property type="match status" value="1"/>
</dbReference>
<dbReference type="RefSeq" id="WP_179918820.1">
    <property type="nucleotide sequence ID" value="NZ_CP058909.1"/>
</dbReference>
<dbReference type="Pfam" id="PF02661">
    <property type="entry name" value="Fic"/>
    <property type="match status" value="1"/>
</dbReference>
<gene>
    <name evidence="2" type="ORF">HZS54_20040</name>
</gene>
<dbReference type="PANTHER" id="PTHR13504">
    <property type="entry name" value="FIDO DOMAIN-CONTAINING PROTEIN DDB_G0283145"/>
    <property type="match status" value="1"/>
</dbReference>
<dbReference type="OrthoDB" id="350952at2157"/>
<dbReference type="Gene3D" id="1.10.3290.10">
    <property type="entry name" value="Fido-like domain"/>
    <property type="match status" value="1"/>
</dbReference>
<dbReference type="InterPro" id="IPR003812">
    <property type="entry name" value="Fido"/>
</dbReference>
<dbReference type="AlphaFoldDB" id="A0A7D5PDP7"/>
<dbReference type="PANTHER" id="PTHR13504:SF38">
    <property type="entry name" value="FIDO DOMAIN-CONTAINING PROTEIN"/>
    <property type="match status" value="1"/>
</dbReference>
<accession>A0A7D5PDP7</accession>
<dbReference type="InterPro" id="IPR040198">
    <property type="entry name" value="Fido_containing"/>
</dbReference>
<keyword evidence="3" id="KW-1185">Reference proteome</keyword>